<reference evidence="2" key="1">
    <citation type="journal article" date="2009" name="Genome Res.">
        <title>Comparative genomic analyses of the human fungal pathogens Coccidioides and their relatives.</title>
        <authorList>
            <person name="Sharpton T.J."/>
            <person name="Stajich J.E."/>
            <person name="Rounsley S.D."/>
            <person name="Gardner M.J."/>
            <person name="Wortman J.R."/>
            <person name="Jordar V.S."/>
            <person name="Maiti R."/>
            <person name="Kodira C.D."/>
            <person name="Neafsey D.E."/>
            <person name="Zeng Q."/>
            <person name="Hung C.-Y."/>
            <person name="McMahan C."/>
            <person name="Muszewska A."/>
            <person name="Grynberg M."/>
            <person name="Mandel M.A."/>
            <person name="Kellner E.M."/>
            <person name="Barker B.M."/>
            <person name="Galgiani J.N."/>
            <person name="Orbach M.J."/>
            <person name="Kirkland T.N."/>
            <person name="Cole G.T."/>
            <person name="Henn M.R."/>
            <person name="Birren B.W."/>
            <person name="Taylor J.W."/>
        </authorList>
    </citation>
    <scope>NUCLEOTIDE SEQUENCE [LARGE SCALE GENOMIC DNA]</scope>
    <source>
        <strain evidence="2">RS</strain>
    </source>
</reference>
<evidence type="ECO:0000313" key="1">
    <source>
        <dbReference type="EMBL" id="KJF60921.1"/>
    </source>
</evidence>
<reference evidence="2" key="2">
    <citation type="journal article" date="2010" name="Genome Res.">
        <title>Population genomic sequencing of Coccidioides fungi reveals recent hybridization and transposon control.</title>
        <authorList>
            <person name="Neafsey D.E."/>
            <person name="Barker B.M."/>
            <person name="Sharpton T.J."/>
            <person name="Stajich J.E."/>
            <person name="Park D.J."/>
            <person name="Whiston E."/>
            <person name="Hung C.-Y."/>
            <person name="McMahan C."/>
            <person name="White J."/>
            <person name="Sykes S."/>
            <person name="Heiman D."/>
            <person name="Young S."/>
            <person name="Zeng Q."/>
            <person name="Abouelleil A."/>
            <person name="Aftuck L."/>
            <person name="Bessette D."/>
            <person name="Brown A."/>
            <person name="FitzGerald M."/>
            <person name="Lui A."/>
            <person name="Macdonald J.P."/>
            <person name="Priest M."/>
            <person name="Orbach M.J."/>
            <person name="Galgiani J.N."/>
            <person name="Kirkland T.N."/>
            <person name="Cole G.T."/>
            <person name="Birren B.W."/>
            <person name="Henn M.R."/>
            <person name="Taylor J.W."/>
            <person name="Rounsley S.D."/>
        </authorList>
    </citation>
    <scope>GENOME REANNOTATION</scope>
    <source>
        <strain evidence="2">RS</strain>
    </source>
</reference>
<dbReference type="RefSeq" id="XP_004445183.1">
    <property type="nucleotide sequence ID" value="XM_004445126.1"/>
</dbReference>
<organism evidence="1 2">
    <name type="scientific">Coccidioides immitis (strain RS)</name>
    <name type="common">Valley fever fungus</name>
    <dbReference type="NCBI Taxonomy" id="246410"/>
    <lineage>
        <taxon>Eukaryota</taxon>
        <taxon>Fungi</taxon>
        <taxon>Dikarya</taxon>
        <taxon>Ascomycota</taxon>
        <taxon>Pezizomycotina</taxon>
        <taxon>Eurotiomycetes</taxon>
        <taxon>Eurotiomycetidae</taxon>
        <taxon>Onygenales</taxon>
        <taxon>Onygenaceae</taxon>
        <taxon>Coccidioides</taxon>
    </lineage>
</organism>
<dbReference type="VEuPathDB" id="FungiDB:CIMG_13323"/>
<protein>
    <submittedName>
        <fullName evidence="1">Uncharacterized protein</fullName>
    </submittedName>
</protein>
<dbReference type="Proteomes" id="UP000001261">
    <property type="component" value="Unassembled WGS sequence"/>
</dbReference>
<dbReference type="GeneID" id="24164950"/>
<dbReference type="InParanoid" id="A0A0D8JVF5"/>
<dbReference type="AlphaFoldDB" id="A0A0D8JVF5"/>
<evidence type="ECO:0000313" key="2">
    <source>
        <dbReference type="Proteomes" id="UP000001261"/>
    </source>
</evidence>
<dbReference type="KEGG" id="cim:CIMG_13323"/>
<gene>
    <name evidence="1" type="ORF">CIMG_13323</name>
</gene>
<proteinExistence type="predicted"/>
<keyword evidence="2" id="KW-1185">Reference proteome</keyword>
<name>A0A0D8JVF5_COCIM</name>
<dbReference type="EMBL" id="GG704913">
    <property type="protein sequence ID" value="KJF60921.1"/>
    <property type="molecule type" value="Genomic_DNA"/>
</dbReference>
<accession>A0A0D8JVF5</accession>
<sequence>MATLSVPHPAIWAGLGIETPGLINLRELALPHAKIPPQNELRRRRLKVMVHFVRALLARRFLVNSWSTAGANA</sequence>